<evidence type="ECO:0000256" key="2">
    <source>
        <dbReference type="ARBA" id="ARBA00022741"/>
    </source>
</evidence>
<dbReference type="PANTHER" id="PTHR30258:SF3">
    <property type="entry name" value="SLL1921 PROTEIN"/>
    <property type="match status" value="1"/>
</dbReference>
<feature type="domain" description="Bacterial type II secretion system protein E" evidence="4">
    <location>
        <begin position="379"/>
        <end position="393"/>
    </location>
</feature>
<dbReference type="Gene3D" id="3.30.450.90">
    <property type="match status" value="1"/>
</dbReference>
<accession>A0A413FDL3</accession>
<dbReference type="PANTHER" id="PTHR30258">
    <property type="entry name" value="TYPE II SECRETION SYSTEM PROTEIN GSPE-RELATED"/>
    <property type="match status" value="1"/>
</dbReference>
<dbReference type="GO" id="GO:0016887">
    <property type="term" value="F:ATP hydrolysis activity"/>
    <property type="evidence" value="ECO:0007669"/>
    <property type="project" value="TreeGrafter"/>
</dbReference>
<dbReference type="AlphaFoldDB" id="A0A413FDL3"/>
<dbReference type="Pfam" id="PF05157">
    <property type="entry name" value="MshEN"/>
    <property type="match status" value="1"/>
</dbReference>
<dbReference type="Gene3D" id="3.40.50.300">
    <property type="entry name" value="P-loop containing nucleotide triphosphate hydrolases"/>
    <property type="match status" value="1"/>
</dbReference>
<evidence type="ECO:0000259" key="4">
    <source>
        <dbReference type="PROSITE" id="PS00662"/>
    </source>
</evidence>
<name>A0A413FDL3_9FIRM</name>
<sequence length="562" mass="62175">MNIPVETLLLERGLLTERQLRRAMEFRERCPDKALEEILLDFGYVSEAALLACLGERDGLEVVDLSEYKVDPEASGLISHNFSDQYQVPPIGIRNGKLVVAARDPLMFDVFDEIEAAAGMELTVVLAAAESIRNCAAAVYREQDLSNAVQKVNKEVLGSGYSREVSAASERVEGTPIVKMVNTLIEQAYARGASDIHVEPMEDRLVIRLRVNGDLVEHASMAMEAHRPIVTRLKIMGGMDIAEKRLPQDGKYRYDRGQVKTDLRISALPTIYGEKIVLRLLNSARDDCLMDVRRLGMTEEQEEIFERFIKAPYGLVLVTGPTGSGKTTTLYAALNRLVRRKINVVAVEDPVEKAISGATQVQVNVKSGLTFAVALRAILRQDPDVIMIGEMRDGETASIGVRAAITGHLVFSTLHTNDCAASVARLLDMGVVPYMAAAALTGVIAQRLVKELCPHCRREYEPDGRERELLGGTAPEPVKRLWKPVGCSRCGNTGYSGRRAIYEFMEVDEEIGGMIQKGASPREIRTVLRKNGSKSLREQARDMTIRGETSVEELEKIIYSVE</sequence>
<dbReference type="SUPFAM" id="SSF52540">
    <property type="entry name" value="P-loop containing nucleoside triphosphate hydrolases"/>
    <property type="match status" value="1"/>
</dbReference>
<keyword evidence="2" id="KW-0547">Nucleotide-binding</keyword>
<dbReference type="InterPro" id="IPR027417">
    <property type="entry name" value="P-loop_NTPase"/>
</dbReference>
<dbReference type="GO" id="GO:0005524">
    <property type="term" value="F:ATP binding"/>
    <property type="evidence" value="ECO:0007669"/>
    <property type="project" value="UniProtKB-KW"/>
</dbReference>
<evidence type="ECO:0000313" key="6">
    <source>
        <dbReference type="Proteomes" id="UP000283880"/>
    </source>
</evidence>
<dbReference type="GO" id="GO:0005886">
    <property type="term" value="C:plasma membrane"/>
    <property type="evidence" value="ECO:0007669"/>
    <property type="project" value="TreeGrafter"/>
</dbReference>
<evidence type="ECO:0000313" key="5">
    <source>
        <dbReference type="EMBL" id="RGX28244.1"/>
    </source>
</evidence>
<dbReference type="InterPro" id="IPR007831">
    <property type="entry name" value="T2SS_GspE_N"/>
</dbReference>
<evidence type="ECO:0000256" key="1">
    <source>
        <dbReference type="ARBA" id="ARBA00006611"/>
    </source>
</evidence>
<evidence type="ECO:0000256" key="3">
    <source>
        <dbReference type="ARBA" id="ARBA00022840"/>
    </source>
</evidence>
<dbReference type="CDD" id="cd01129">
    <property type="entry name" value="PulE-GspE-like"/>
    <property type="match status" value="1"/>
</dbReference>
<dbReference type="SMART" id="SM00382">
    <property type="entry name" value="AAA"/>
    <property type="match status" value="1"/>
</dbReference>
<proteinExistence type="inferred from homology"/>
<dbReference type="EMBL" id="QSBM01000011">
    <property type="protein sequence ID" value="RGX28244.1"/>
    <property type="molecule type" value="Genomic_DNA"/>
</dbReference>
<dbReference type="Pfam" id="PF00437">
    <property type="entry name" value="T2SSE"/>
    <property type="match status" value="1"/>
</dbReference>
<protein>
    <submittedName>
        <fullName evidence="5">Type II/IV secretion system protein</fullName>
    </submittedName>
</protein>
<reference evidence="5 6" key="1">
    <citation type="submission" date="2018-08" db="EMBL/GenBank/DDBJ databases">
        <title>A genome reference for cultivated species of the human gut microbiota.</title>
        <authorList>
            <person name="Zou Y."/>
            <person name="Xue W."/>
            <person name="Luo G."/>
        </authorList>
    </citation>
    <scope>NUCLEOTIDE SEQUENCE [LARGE SCALE GENOMIC DNA]</scope>
    <source>
        <strain evidence="5 6">AF04-15</strain>
    </source>
</reference>
<dbReference type="Proteomes" id="UP000283880">
    <property type="component" value="Unassembled WGS sequence"/>
</dbReference>
<dbReference type="InterPro" id="IPR037257">
    <property type="entry name" value="T2SS_E_N_sf"/>
</dbReference>
<comment type="caution">
    <text evidence="5">The sequence shown here is derived from an EMBL/GenBank/DDBJ whole genome shotgun (WGS) entry which is preliminary data.</text>
</comment>
<keyword evidence="3" id="KW-0067">ATP-binding</keyword>
<dbReference type="PROSITE" id="PS00662">
    <property type="entry name" value="T2SP_E"/>
    <property type="match status" value="1"/>
</dbReference>
<dbReference type="InterPro" id="IPR001482">
    <property type="entry name" value="T2SS/T4SS_dom"/>
</dbReference>
<gene>
    <name evidence="5" type="ORF">DWV29_15065</name>
</gene>
<organism evidence="5 6">
    <name type="scientific">Enterocloster asparagiformis</name>
    <dbReference type="NCBI Taxonomy" id="333367"/>
    <lineage>
        <taxon>Bacteria</taxon>
        <taxon>Bacillati</taxon>
        <taxon>Bacillota</taxon>
        <taxon>Clostridia</taxon>
        <taxon>Lachnospirales</taxon>
        <taxon>Lachnospiraceae</taxon>
        <taxon>Enterocloster</taxon>
    </lineage>
</organism>
<dbReference type="RefSeq" id="WP_117777588.1">
    <property type="nucleotide sequence ID" value="NZ_QSBM01000011.1"/>
</dbReference>
<dbReference type="OrthoDB" id="9808272at2"/>
<dbReference type="InterPro" id="IPR003593">
    <property type="entry name" value="AAA+_ATPase"/>
</dbReference>
<dbReference type="SUPFAM" id="SSF160246">
    <property type="entry name" value="EspE N-terminal domain-like"/>
    <property type="match status" value="1"/>
</dbReference>
<dbReference type="Gene3D" id="3.30.300.160">
    <property type="entry name" value="Type II secretion system, protein E, N-terminal domain"/>
    <property type="match status" value="1"/>
</dbReference>
<comment type="similarity">
    <text evidence="1">Belongs to the GSP E family.</text>
</comment>